<keyword evidence="2" id="KW-1185">Reference proteome</keyword>
<name>A0AAJ4XSE0_9BASI</name>
<evidence type="ECO:0000313" key="2">
    <source>
        <dbReference type="Proteomes" id="UP001294444"/>
    </source>
</evidence>
<protein>
    <submittedName>
        <fullName evidence="1">Uncharacterized protein</fullName>
    </submittedName>
</protein>
<sequence length="147" mass="15963">MLSHRISADSTSLVCADLFLGTHSRDRVQELSTTSCANCGNYLPLRRYNVRLPTAVFCLQRGQLRLDGRRVVLGQPLLCKGSGEGRLWLDCNSCSIGRGGRAPTLWTTVGGALTQQLALTSRTLVYSAGHTIIRTSCTTAEQSVHRG</sequence>
<evidence type="ECO:0000313" key="1">
    <source>
        <dbReference type="EMBL" id="SNX87468.1"/>
    </source>
</evidence>
<gene>
    <name evidence="1" type="ORF">MEPE_06178</name>
</gene>
<dbReference type="EMBL" id="OAPG01000019">
    <property type="protein sequence ID" value="SNX87468.1"/>
    <property type="molecule type" value="Genomic_DNA"/>
</dbReference>
<proteinExistence type="predicted"/>
<dbReference type="Proteomes" id="UP001294444">
    <property type="component" value="Unassembled WGS sequence"/>
</dbReference>
<reference evidence="1" key="1">
    <citation type="submission" date="2023-10" db="EMBL/GenBank/DDBJ databases">
        <authorList>
            <person name="Guldener U."/>
        </authorList>
    </citation>
    <scope>NUCLEOTIDE SEQUENCE</scope>
    <source>
        <strain evidence="1">Mp4</strain>
    </source>
</reference>
<comment type="caution">
    <text evidence="1">The sequence shown here is derived from an EMBL/GenBank/DDBJ whole genome shotgun (WGS) entry which is preliminary data.</text>
</comment>
<accession>A0AAJ4XSE0</accession>
<dbReference type="AlphaFoldDB" id="A0AAJ4XSE0"/>
<organism evidence="1 2">
    <name type="scientific">Melanopsichium pennsylvanicum</name>
    <dbReference type="NCBI Taxonomy" id="63383"/>
    <lineage>
        <taxon>Eukaryota</taxon>
        <taxon>Fungi</taxon>
        <taxon>Dikarya</taxon>
        <taxon>Basidiomycota</taxon>
        <taxon>Ustilaginomycotina</taxon>
        <taxon>Ustilaginomycetes</taxon>
        <taxon>Ustilaginales</taxon>
        <taxon>Ustilaginaceae</taxon>
        <taxon>Melanopsichium</taxon>
    </lineage>
</organism>